<keyword evidence="9" id="KW-0784">Thiamine biosynthesis</keyword>
<proteinExistence type="inferred from homology"/>
<keyword evidence="8" id="KW-0460">Magnesium</keyword>
<protein>
    <recommendedName>
        <fullName evidence="5">1-deoxy-D-xylulose-5-phosphate synthase</fullName>
        <ecNumber evidence="5">2.2.1.7</ecNumber>
    </recommendedName>
</protein>
<dbReference type="InterPro" id="IPR033248">
    <property type="entry name" value="Transketolase_C"/>
</dbReference>
<evidence type="ECO:0000256" key="2">
    <source>
        <dbReference type="ARBA" id="ARBA00004980"/>
    </source>
</evidence>
<dbReference type="GO" id="GO:0046872">
    <property type="term" value="F:metal ion binding"/>
    <property type="evidence" value="ECO:0007669"/>
    <property type="project" value="UniProtKB-KW"/>
</dbReference>
<dbReference type="PANTHER" id="PTHR43322:SF5">
    <property type="entry name" value="1-DEOXY-D-XYLULOSE-5-PHOSPHATE SYNTHASE, CHLOROPLASTIC"/>
    <property type="match status" value="1"/>
</dbReference>
<evidence type="ECO:0000256" key="3">
    <source>
        <dbReference type="ARBA" id="ARBA00011081"/>
    </source>
</evidence>
<sequence>MTMRYEEALLALCKGNPDIVVMTAENRAAIRNLPAVLGARFIDVGICEQTMIGAAAGLALRGRVPVVHALATFLVMRAFEFIRTDVGIAALPVKLIGAVPGFLSEANGPTHQALEDVALMRGVPGMQVFCPADEAELVACLPDVIASPAPCYVRFSALSPRAAHLEPPAVGRAEVLSEGRDVAILTYGLLVGEALAAAAALTARGLSARVVNLRWLKPIDEQAVLDALSSARLTVLLEDHFSVGGLASIVAELCLSRGVTAPVLPISLKDRWFRPALLADVLAVEGFTGPQIAARVLAELDRRGSRSTRPSLR</sequence>
<dbReference type="AlphaFoldDB" id="A0A2L0EWP2"/>
<keyword evidence="6 13" id="KW-0808">Transferase</keyword>
<name>A0A2L0EWP2_SORCE</name>
<dbReference type="SUPFAM" id="SSF52922">
    <property type="entry name" value="TK C-terminal domain-like"/>
    <property type="match status" value="1"/>
</dbReference>
<evidence type="ECO:0000256" key="1">
    <source>
        <dbReference type="ARBA" id="ARBA00001946"/>
    </source>
</evidence>
<evidence type="ECO:0000256" key="9">
    <source>
        <dbReference type="ARBA" id="ARBA00022977"/>
    </source>
</evidence>
<evidence type="ECO:0000256" key="5">
    <source>
        <dbReference type="ARBA" id="ARBA00013150"/>
    </source>
</evidence>
<evidence type="ECO:0000256" key="7">
    <source>
        <dbReference type="ARBA" id="ARBA00022723"/>
    </source>
</evidence>
<dbReference type="SMART" id="SM00861">
    <property type="entry name" value="Transket_pyr"/>
    <property type="match status" value="1"/>
</dbReference>
<dbReference type="Pfam" id="PF02780">
    <property type="entry name" value="Transketolase_C"/>
    <property type="match status" value="1"/>
</dbReference>
<dbReference type="SUPFAM" id="SSF52518">
    <property type="entry name" value="Thiamin diphosphate-binding fold (THDP-binding)"/>
    <property type="match status" value="1"/>
</dbReference>
<comment type="pathway">
    <text evidence="2">Metabolic intermediate biosynthesis; 1-deoxy-D-xylulose 5-phosphate biosynthesis; 1-deoxy-D-xylulose 5-phosphate from D-glyceraldehyde 3-phosphate and pyruvate: step 1/1.</text>
</comment>
<dbReference type="InterPro" id="IPR029061">
    <property type="entry name" value="THDP-binding"/>
</dbReference>
<comment type="similarity">
    <text evidence="3">Belongs to the transketolase family. DXPS subfamily.</text>
</comment>
<reference evidence="13 14" key="1">
    <citation type="submission" date="2015-09" db="EMBL/GenBank/DDBJ databases">
        <title>Sorangium comparison.</title>
        <authorList>
            <person name="Zaburannyi N."/>
            <person name="Bunk B."/>
            <person name="Overmann J."/>
            <person name="Mueller R."/>
        </authorList>
    </citation>
    <scope>NUCLEOTIDE SEQUENCE [LARGE SCALE GENOMIC DNA]</scope>
    <source>
        <strain evidence="13 14">So ce26</strain>
    </source>
</reference>
<dbReference type="Gene3D" id="3.40.50.920">
    <property type="match status" value="1"/>
</dbReference>
<feature type="domain" description="Transketolase-like pyrimidine-binding" evidence="12">
    <location>
        <begin position="1"/>
        <end position="162"/>
    </location>
</feature>
<dbReference type="InterPro" id="IPR005477">
    <property type="entry name" value="Dxylulose-5-P_synthase"/>
</dbReference>
<dbReference type="GO" id="GO:0019288">
    <property type="term" value="P:isopentenyl diphosphate biosynthetic process, methylerythritol 4-phosphate pathway"/>
    <property type="evidence" value="ECO:0007669"/>
    <property type="project" value="TreeGrafter"/>
</dbReference>
<dbReference type="InterPro" id="IPR005475">
    <property type="entry name" value="Transketolase-like_Pyr-bd"/>
</dbReference>
<dbReference type="CDD" id="cd07033">
    <property type="entry name" value="TPP_PYR_DXS_TK_like"/>
    <property type="match status" value="1"/>
</dbReference>
<evidence type="ECO:0000256" key="10">
    <source>
        <dbReference type="ARBA" id="ARBA00023052"/>
    </source>
</evidence>
<evidence type="ECO:0000256" key="4">
    <source>
        <dbReference type="ARBA" id="ARBA00011738"/>
    </source>
</evidence>
<dbReference type="GO" id="GO:0005829">
    <property type="term" value="C:cytosol"/>
    <property type="evidence" value="ECO:0007669"/>
    <property type="project" value="TreeGrafter"/>
</dbReference>
<evidence type="ECO:0000256" key="11">
    <source>
        <dbReference type="ARBA" id="ARBA00023229"/>
    </source>
</evidence>
<organism evidence="13 14">
    <name type="scientific">Sorangium cellulosum</name>
    <name type="common">Polyangium cellulosum</name>
    <dbReference type="NCBI Taxonomy" id="56"/>
    <lineage>
        <taxon>Bacteria</taxon>
        <taxon>Pseudomonadati</taxon>
        <taxon>Myxococcota</taxon>
        <taxon>Polyangia</taxon>
        <taxon>Polyangiales</taxon>
        <taxon>Polyangiaceae</taxon>
        <taxon>Sorangium</taxon>
    </lineage>
</organism>
<dbReference type="GO" id="GO:0009228">
    <property type="term" value="P:thiamine biosynthetic process"/>
    <property type="evidence" value="ECO:0007669"/>
    <property type="project" value="UniProtKB-KW"/>
</dbReference>
<dbReference type="Gene3D" id="3.40.50.970">
    <property type="match status" value="1"/>
</dbReference>
<dbReference type="GO" id="GO:0008661">
    <property type="term" value="F:1-deoxy-D-xylulose-5-phosphate synthase activity"/>
    <property type="evidence" value="ECO:0007669"/>
    <property type="project" value="UniProtKB-EC"/>
</dbReference>
<gene>
    <name evidence="13" type="primary">tkt</name>
    <name evidence="13" type="ORF">SOCE26_051750</name>
</gene>
<dbReference type="EMBL" id="CP012673">
    <property type="protein sequence ID" value="AUX43721.1"/>
    <property type="molecule type" value="Genomic_DNA"/>
</dbReference>
<comment type="cofactor">
    <cofactor evidence="1">
        <name>Mg(2+)</name>
        <dbReference type="ChEBI" id="CHEBI:18420"/>
    </cofactor>
</comment>
<dbReference type="PANTHER" id="PTHR43322">
    <property type="entry name" value="1-D-DEOXYXYLULOSE 5-PHOSPHATE SYNTHASE-RELATED"/>
    <property type="match status" value="1"/>
</dbReference>
<dbReference type="Proteomes" id="UP000238348">
    <property type="component" value="Chromosome"/>
</dbReference>
<evidence type="ECO:0000259" key="12">
    <source>
        <dbReference type="SMART" id="SM00861"/>
    </source>
</evidence>
<dbReference type="Pfam" id="PF02779">
    <property type="entry name" value="Transket_pyr"/>
    <property type="match status" value="1"/>
</dbReference>
<keyword evidence="11" id="KW-0414">Isoprene biosynthesis</keyword>
<evidence type="ECO:0000313" key="13">
    <source>
        <dbReference type="EMBL" id="AUX43721.1"/>
    </source>
</evidence>
<keyword evidence="7" id="KW-0479">Metal-binding</keyword>
<comment type="subunit">
    <text evidence="4">Homodimer.</text>
</comment>
<dbReference type="EC" id="2.2.1.7" evidence="5"/>
<accession>A0A2L0EWP2</accession>
<keyword evidence="10" id="KW-0786">Thiamine pyrophosphate</keyword>
<evidence type="ECO:0000313" key="14">
    <source>
        <dbReference type="Proteomes" id="UP000238348"/>
    </source>
</evidence>
<dbReference type="GO" id="GO:0016114">
    <property type="term" value="P:terpenoid biosynthetic process"/>
    <property type="evidence" value="ECO:0007669"/>
    <property type="project" value="InterPro"/>
</dbReference>
<dbReference type="InterPro" id="IPR009014">
    <property type="entry name" value="Transketo_C/PFOR_II"/>
</dbReference>
<evidence type="ECO:0000256" key="6">
    <source>
        <dbReference type="ARBA" id="ARBA00022679"/>
    </source>
</evidence>
<evidence type="ECO:0000256" key="8">
    <source>
        <dbReference type="ARBA" id="ARBA00022842"/>
    </source>
</evidence>